<dbReference type="SUPFAM" id="SSF52266">
    <property type="entry name" value="SGNH hydrolase"/>
    <property type="match status" value="1"/>
</dbReference>
<proteinExistence type="predicted"/>
<dbReference type="InterPro" id="IPR051532">
    <property type="entry name" value="Ester_Hydrolysis_Enzymes"/>
</dbReference>
<dbReference type="Pfam" id="PF13472">
    <property type="entry name" value="Lipase_GDSL_2"/>
    <property type="match status" value="1"/>
</dbReference>
<gene>
    <name evidence="3" type="ORF">ODY93_01415</name>
</gene>
<evidence type="ECO:0000313" key="4">
    <source>
        <dbReference type="Proteomes" id="UP001159075"/>
    </source>
</evidence>
<dbReference type="Proteomes" id="UP001159075">
    <property type="component" value="Unassembled WGS sequence"/>
</dbReference>
<dbReference type="Pfam" id="PF12571">
    <property type="entry name" value="Phage_tail_fib"/>
    <property type="match status" value="1"/>
</dbReference>
<evidence type="ECO:0000259" key="1">
    <source>
        <dbReference type="Pfam" id="PF12571"/>
    </source>
</evidence>
<organism evidence="3 4">
    <name type="scientific">Shewanella xiamenensis</name>
    <dbReference type="NCBI Taxonomy" id="332186"/>
    <lineage>
        <taxon>Bacteria</taxon>
        <taxon>Pseudomonadati</taxon>
        <taxon>Pseudomonadota</taxon>
        <taxon>Gammaproteobacteria</taxon>
        <taxon>Alteromonadales</taxon>
        <taxon>Shewanellaceae</taxon>
        <taxon>Shewanella</taxon>
    </lineage>
</organism>
<dbReference type="InterPro" id="IPR036514">
    <property type="entry name" value="SGNH_hydro_sf"/>
</dbReference>
<reference evidence="3 4" key="1">
    <citation type="submission" date="2022-09" db="EMBL/GenBank/DDBJ databases">
        <title>The outer-membrane cytochrome OmcA is essential for infection of Shewanella oneidensis by a zebrafish-associated bacteriophage.</title>
        <authorList>
            <person name="Grenfell A.W."/>
            <person name="Intile P."/>
            <person name="Mcfarlane J."/>
            <person name="Leung D."/>
            <person name="Abdalla K."/>
            <person name="Wold M."/>
            <person name="Kees E."/>
            <person name="Gralnick J."/>
        </authorList>
    </citation>
    <scope>NUCLEOTIDE SEQUENCE [LARGE SCALE GENOMIC DNA]</scope>
    <source>
        <strain evidence="3 4">NF-5</strain>
    </source>
</reference>
<dbReference type="PANTHER" id="PTHR30383">
    <property type="entry name" value="THIOESTERASE 1/PROTEASE 1/LYSOPHOSPHOLIPASE L1"/>
    <property type="match status" value="1"/>
</dbReference>
<keyword evidence="4" id="KW-1185">Reference proteome</keyword>
<dbReference type="Gene3D" id="3.40.50.1110">
    <property type="entry name" value="SGNH hydrolase"/>
    <property type="match status" value="1"/>
</dbReference>
<dbReference type="PANTHER" id="PTHR30383:SF5">
    <property type="entry name" value="SGNH HYDROLASE-TYPE ESTERASE DOMAIN-CONTAINING PROTEIN"/>
    <property type="match status" value="1"/>
</dbReference>
<evidence type="ECO:0000313" key="3">
    <source>
        <dbReference type="EMBL" id="MDI5830210.1"/>
    </source>
</evidence>
<accession>A0ABT6U6X6</accession>
<dbReference type="RefSeq" id="WP_282678892.1">
    <property type="nucleotide sequence ID" value="NZ_JAOTLW010000001.1"/>
</dbReference>
<dbReference type="EMBL" id="JAOTLW010000001">
    <property type="protein sequence ID" value="MDI5830210.1"/>
    <property type="molecule type" value="Genomic_DNA"/>
</dbReference>
<comment type="caution">
    <text evidence="3">The sequence shown here is derived from an EMBL/GenBank/DDBJ whole genome shotgun (WGS) entry which is preliminary data.</text>
</comment>
<evidence type="ECO:0000259" key="2">
    <source>
        <dbReference type="Pfam" id="PF13472"/>
    </source>
</evidence>
<name>A0ABT6U6X6_9GAMM</name>
<protein>
    <submittedName>
        <fullName evidence="3">Phage tail protein</fullName>
    </submittedName>
</protein>
<feature type="domain" description="Phage tail fibre protein N-terminal" evidence="1">
    <location>
        <begin position="3"/>
        <end position="157"/>
    </location>
</feature>
<dbReference type="InterPro" id="IPR022225">
    <property type="entry name" value="Phage_tail_fibre_N"/>
</dbReference>
<feature type="domain" description="SGNH hydrolase-type esterase" evidence="2">
    <location>
        <begin position="534"/>
        <end position="669"/>
    </location>
</feature>
<dbReference type="InterPro" id="IPR013830">
    <property type="entry name" value="SGNH_hydro"/>
</dbReference>
<sequence>MAQVITLAGERLFALKAQNNQQLDIDTFIFAYVPGQDSTAPIDRNEGLPPVNQRVHTQIVQQYGMINENAVVYSSVLDSLTGPFQFNWVGLYSAVNQTLIAIQHIPTVSKTVTEPGASGNILNRNFVIEYSGIAELTGITVDPATWQLDYTARLNGMDELTRQLAADMNGKDWFIDDGFKVVPRSTLNTFKVTAGAGYVSGLRVELAADHILTLSSYPQFVYVDAWFDGTSESIWKGHVAFTVTNTEMDDYIDVNGRNHYVFKLARITAADAVEDLRSIGAVDYRGFKEAALSAARLPFESDSEKEGDSKILKAIRKINNDRLYPLKQYFENEYNVVITGDSLSYNAFDFPTATPLKATFQVPGLMSWSFMLKDLAKRQDKGFKYLDSCPYEIVTGTAVIEKNNLEKYYLPLNSRCLGLTATSDNTEVNILIGHEGIKNKIVVHIAETPTIGEVTLQIGVYPYGPTDFTEEVIVSLNNAPLGGGYFISQVPVNVLSTDKPYKIKLKNFKNKLGVKEGNRTLLLSCVTSRKSNIITSGIGGWTSEAVIDDYDEMIGQYHPDLLMLMIGANDRGQGVTKEQYAKNIEMIIDRVRSDNQYCDIVILTTTPASNAEFQPNVIVNGSTIEDFNESARLVAVNKNCYFLDVFDLFIVQNPGIWRFDNIHMSRSGNYILFNSIVNEFIGQVKEEHTYDHELQFVSGENNRIDWEVKNGFFKVMFSQVDDKYLYVSSVDDSAVIKSVEKINSFTIEVNLNYEIGKHLNIPKLEMYGEFGVGGHITATVAEIINNKSVRYYLVSNGAVIDDTINNNQKYLISF</sequence>